<evidence type="ECO:0000259" key="1">
    <source>
        <dbReference type="PROSITE" id="PS50994"/>
    </source>
</evidence>
<dbReference type="EMBL" id="BMFT01000001">
    <property type="protein sequence ID" value="GGH18823.1"/>
    <property type="molecule type" value="Genomic_DNA"/>
</dbReference>
<accession>A0ABQ1YBY0</accession>
<dbReference type="InterPro" id="IPR036397">
    <property type="entry name" value="RNaseH_sf"/>
</dbReference>
<evidence type="ECO:0000313" key="2">
    <source>
        <dbReference type="EMBL" id="GGH18823.1"/>
    </source>
</evidence>
<dbReference type="SUPFAM" id="SSF53098">
    <property type="entry name" value="Ribonuclease H-like"/>
    <property type="match status" value="1"/>
</dbReference>
<evidence type="ECO:0000313" key="3">
    <source>
        <dbReference type="Proteomes" id="UP000659344"/>
    </source>
</evidence>
<keyword evidence="3" id="KW-1185">Reference proteome</keyword>
<dbReference type="InterPro" id="IPR001584">
    <property type="entry name" value="Integrase_cat-core"/>
</dbReference>
<dbReference type="Proteomes" id="UP000659344">
    <property type="component" value="Unassembled WGS sequence"/>
</dbReference>
<dbReference type="Pfam" id="PF13565">
    <property type="entry name" value="HTH_32"/>
    <property type="match status" value="1"/>
</dbReference>
<organism evidence="2 3">
    <name type="scientific">Paenibacillus segetis</name>
    <dbReference type="NCBI Taxonomy" id="1325360"/>
    <lineage>
        <taxon>Bacteria</taxon>
        <taxon>Bacillati</taxon>
        <taxon>Bacillota</taxon>
        <taxon>Bacilli</taxon>
        <taxon>Bacillales</taxon>
        <taxon>Paenibacillaceae</taxon>
        <taxon>Paenibacillus</taxon>
    </lineage>
</organism>
<gene>
    <name evidence="2" type="ORF">GCM10008013_15060</name>
</gene>
<dbReference type="InterPro" id="IPR012337">
    <property type="entry name" value="RNaseH-like_sf"/>
</dbReference>
<dbReference type="InterPro" id="IPR036388">
    <property type="entry name" value="WH-like_DNA-bd_sf"/>
</dbReference>
<protein>
    <submittedName>
        <fullName evidence="2">Integrase</fullName>
    </submittedName>
</protein>
<comment type="caution">
    <text evidence="2">The sequence shown here is derived from an EMBL/GenBank/DDBJ whole genome shotgun (WGS) entry which is preliminary data.</text>
</comment>
<reference evidence="3" key="1">
    <citation type="journal article" date="2019" name="Int. J. Syst. Evol. Microbiol.">
        <title>The Global Catalogue of Microorganisms (GCM) 10K type strain sequencing project: providing services to taxonomists for standard genome sequencing and annotation.</title>
        <authorList>
            <consortium name="The Broad Institute Genomics Platform"/>
            <consortium name="The Broad Institute Genome Sequencing Center for Infectious Disease"/>
            <person name="Wu L."/>
            <person name="Ma J."/>
        </authorList>
    </citation>
    <scope>NUCLEOTIDE SEQUENCE [LARGE SCALE GENOMIC DNA]</scope>
    <source>
        <strain evidence="3">CGMCC 1.12769</strain>
    </source>
</reference>
<sequence>MPEYICEIVIEQNVCLKFINRNLVMFYAKIEVINFPKLMLLRPDKGVNELNEKDKYQIIRQGIITKNVSKTCMEYGISRTIYYQWYKAYLKHGMEGLTEKERKPNMPNKVDKRTEKMILQYVAKFPEDGPKRIYYELQDEGVQVGESGIYNVLRRHGLSKREQREVYAKEIKARKKQDGEAMKQKQPSIDYKMKNPGNAHPGYMVQQSIQYMGVFPKIGKVYQYVIYDAYSRLGLVKLYNRKATIHFIDFMTVKILPLMKTLKFEIEHLVTNKSREFTTNWDRGNHRYTEFLHKNNINQVAITADNKEIFQPLETFVVVLTKEFYQQAWSDPTIDSFAILEKRLDLFLRHYNFSRVITDGPNQGQIPSDVVLNYTGQQEALPLWLFTRRS</sequence>
<name>A0ABQ1YBY0_9BACL</name>
<feature type="domain" description="Integrase catalytic" evidence="1">
    <location>
        <begin position="197"/>
        <end position="375"/>
    </location>
</feature>
<dbReference type="Gene3D" id="1.10.10.10">
    <property type="entry name" value="Winged helix-like DNA-binding domain superfamily/Winged helix DNA-binding domain"/>
    <property type="match status" value="1"/>
</dbReference>
<dbReference type="PROSITE" id="PS50994">
    <property type="entry name" value="INTEGRASE"/>
    <property type="match status" value="1"/>
</dbReference>
<dbReference type="SUPFAM" id="SSF46689">
    <property type="entry name" value="Homeodomain-like"/>
    <property type="match status" value="1"/>
</dbReference>
<dbReference type="Gene3D" id="3.30.420.10">
    <property type="entry name" value="Ribonuclease H-like superfamily/Ribonuclease H"/>
    <property type="match status" value="1"/>
</dbReference>
<dbReference type="InterPro" id="IPR009057">
    <property type="entry name" value="Homeodomain-like_sf"/>
</dbReference>
<proteinExistence type="predicted"/>